<gene>
    <name evidence="5" type="ORF">V0U79_13605</name>
</gene>
<keyword evidence="5" id="KW-0675">Receptor</keyword>
<dbReference type="InterPro" id="IPR036942">
    <property type="entry name" value="Beta-barrel_TonB_sf"/>
</dbReference>
<dbReference type="Gene3D" id="2.40.170.20">
    <property type="entry name" value="TonB-dependent receptor, beta-barrel domain"/>
    <property type="match status" value="1"/>
</dbReference>
<feature type="non-terminal residue" evidence="5">
    <location>
        <position position="1"/>
    </location>
</feature>
<reference evidence="5 6" key="1">
    <citation type="submission" date="2024-01" db="EMBL/GenBank/DDBJ databases">
        <title>Hyphobacterium bacterium isolated from marine sediment.</title>
        <authorList>
            <person name="Zhao S."/>
        </authorList>
    </citation>
    <scope>NUCLEOTIDE SEQUENCE [LARGE SCALE GENOMIC DNA]</scope>
    <source>
        <strain evidence="6">HN65</strain>
    </source>
</reference>
<keyword evidence="2" id="KW-0472">Membrane</keyword>
<dbReference type="PANTHER" id="PTHR47234">
    <property type="match status" value="1"/>
</dbReference>
<feature type="non-terminal residue" evidence="5">
    <location>
        <position position="267"/>
    </location>
</feature>
<organism evidence="5 6">
    <name type="scientific">Hyphobacterium lacteum</name>
    <dbReference type="NCBI Taxonomy" id="3116575"/>
    <lineage>
        <taxon>Bacteria</taxon>
        <taxon>Pseudomonadati</taxon>
        <taxon>Pseudomonadota</taxon>
        <taxon>Alphaproteobacteria</taxon>
        <taxon>Maricaulales</taxon>
        <taxon>Maricaulaceae</taxon>
        <taxon>Hyphobacterium</taxon>
    </lineage>
</organism>
<dbReference type="Proteomes" id="UP001354971">
    <property type="component" value="Unassembled WGS sequence"/>
</dbReference>
<protein>
    <submittedName>
        <fullName evidence="5">TonB-dependent receptor</fullName>
    </submittedName>
</protein>
<evidence type="ECO:0000256" key="2">
    <source>
        <dbReference type="ARBA" id="ARBA00023136"/>
    </source>
</evidence>
<evidence type="ECO:0000256" key="3">
    <source>
        <dbReference type="ARBA" id="ARBA00023237"/>
    </source>
</evidence>
<evidence type="ECO:0000259" key="4">
    <source>
        <dbReference type="Pfam" id="PF00593"/>
    </source>
</evidence>
<comment type="subcellular location">
    <subcellularLocation>
        <location evidence="1">Cell outer membrane</location>
    </subcellularLocation>
</comment>
<dbReference type="InterPro" id="IPR000531">
    <property type="entry name" value="Beta-barrel_TonB"/>
</dbReference>
<proteinExistence type="predicted"/>
<dbReference type="SUPFAM" id="SSF56935">
    <property type="entry name" value="Porins"/>
    <property type="match status" value="1"/>
</dbReference>
<evidence type="ECO:0000256" key="1">
    <source>
        <dbReference type="ARBA" id="ARBA00004442"/>
    </source>
</evidence>
<dbReference type="EMBL" id="JAZDRP010000020">
    <property type="protein sequence ID" value="MEE2527397.1"/>
    <property type="molecule type" value="Genomic_DNA"/>
</dbReference>
<feature type="domain" description="TonB-dependent receptor-like beta-barrel" evidence="4">
    <location>
        <begin position="17"/>
        <end position="258"/>
    </location>
</feature>
<name>A0ABU7LTZ7_9PROT</name>
<evidence type="ECO:0000313" key="6">
    <source>
        <dbReference type="Proteomes" id="UP001354971"/>
    </source>
</evidence>
<keyword evidence="6" id="KW-1185">Reference proteome</keyword>
<evidence type="ECO:0000313" key="5">
    <source>
        <dbReference type="EMBL" id="MEE2527397.1"/>
    </source>
</evidence>
<sequence length="267" mass="27454">GEVRLPVLSGSEFAELLAFELSARSSSYDVTGTGVQSSFDANTYAIKGEWAPNDQVRVRASFSTGFRAPSIGELFAPQAQTAVQYTDPCVNYGTSGASATVVANCQADGLPPTFTLTSTQASGVVGGNPNLQPEESEGFTVGVVFTPSGTPILEDFTFSADYFSFEVTGAVGSADVNTIVSQCYGSPNFSDPLCALIAGPGYTGVTGSALAAPYPGPGGARRSAVGVVAGVLLTNANLSTYETSGVDFSIDYSGPTFDIFNTNAQFV</sequence>
<comment type="caution">
    <text evidence="5">The sequence shown here is derived from an EMBL/GenBank/DDBJ whole genome shotgun (WGS) entry which is preliminary data.</text>
</comment>
<dbReference type="RefSeq" id="WP_330200056.1">
    <property type="nucleotide sequence ID" value="NZ_JAZDRP010000020.1"/>
</dbReference>
<accession>A0ABU7LTZ7</accession>
<dbReference type="Pfam" id="PF00593">
    <property type="entry name" value="TonB_dep_Rec_b-barrel"/>
    <property type="match status" value="1"/>
</dbReference>
<dbReference type="PANTHER" id="PTHR47234:SF2">
    <property type="entry name" value="TONB-DEPENDENT RECEPTOR"/>
    <property type="match status" value="1"/>
</dbReference>
<keyword evidence="3" id="KW-0998">Cell outer membrane</keyword>